<feature type="transmembrane region" description="Helical" evidence="1">
    <location>
        <begin position="67"/>
        <end position="90"/>
    </location>
</feature>
<evidence type="ECO:0000313" key="2">
    <source>
        <dbReference type="EMBL" id="KAL2042705.1"/>
    </source>
</evidence>
<feature type="transmembrane region" description="Helical" evidence="1">
    <location>
        <begin position="96"/>
        <end position="115"/>
    </location>
</feature>
<feature type="transmembrane region" description="Helical" evidence="1">
    <location>
        <begin position="36"/>
        <end position="55"/>
    </location>
</feature>
<organism evidence="2 3">
    <name type="scientific">Stereocaulon virgatum</name>
    <dbReference type="NCBI Taxonomy" id="373712"/>
    <lineage>
        <taxon>Eukaryota</taxon>
        <taxon>Fungi</taxon>
        <taxon>Dikarya</taxon>
        <taxon>Ascomycota</taxon>
        <taxon>Pezizomycotina</taxon>
        <taxon>Lecanoromycetes</taxon>
        <taxon>OSLEUM clade</taxon>
        <taxon>Lecanoromycetidae</taxon>
        <taxon>Lecanorales</taxon>
        <taxon>Lecanorineae</taxon>
        <taxon>Stereocaulaceae</taxon>
        <taxon>Stereocaulon</taxon>
    </lineage>
</organism>
<dbReference type="Proteomes" id="UP001590950">
    <property type="component" value="Unassembled WGS sequence"/>
</dbReference>
<accession>A0ABR4AC63</accession>
<gene>
    <name evidence="2" type="ORF">N7G274_004464</name>
</gene>
<proteinExistence type="predicted"/>
<dbReference type="EMBL" id="JBEFKJ010000013">
    <property type="protein sequence ID" value="KAL2042705.1"/>
    <property type="molecule type" value="Genomic_DNA"/>
</dbReference>
<keyword evidence="1" id="KW-0472">Membrane</keyword>
<reference evidence="2 3" key="1">
    <citation type="submission" date="2024-09" db="EMBL/GenBank/DDBJ databases">
        <title>Rethinking Asexuality: The Enigmatic Case of Functional Sexual Genes in Lepraria (Stereocaulaceae).</title>
        <authorList>
            <person name="Doellman M."/>
            <person name="Sun Y."/>
            <person name="Barcenas-Pena A."/>
            <person name="Lumbsch H.T."/>
            <person name="Grewe F."/>
        </authorList>
    </citation>
    <scope>NUCLEOTIDE SEQUENCE [LARGE SCALE GENOMIC DNA]</scope>
    <source>
        <strain evidence="2 3">Mercado 3170</strain>
    </source>
</reference>
<keyword evidence="1" id="KW-0812">Transmembrane</keyword>
<comment type="caution">
    <text evidence="2">The sequence shown here is derived from an EMBL/GenBank/DDBJ whole genome shotgun (WGS) entry which is preliminary data.</text>
</comment>
<sequence>MSHHFLNYTAFDVQVWPPPLKTDPRTYAEHTLNPSLWVPLLLLYHSFTSIVLQAPSFRDYRGRRDTVWYQFCLGHLLVLELLMIHFLFVYQKHCSLSENIGLLLYAVFGSLVHAAA</sequence>
<keyword evidence="3" id="KW-1185">Reference proteome</keyword>
<name>A0ABR4AC63_9LECA</name>
<keyword evidence="1" id="KW-1133">Transmembrane helix</keyword>
<evidence type="ECO:0000313" key="3">
    <source>
        <dbReference type="Proteomes" id="UP001590950"/>
    </source>
</evidence>
<protein>
    <submittedName>
        <fullName evidence="2">Uncharacterized protein</fullName>
    </submittedName>
</protein>
<evidence type="ECO:0000256" key="1">
    <source>
        <dbReference type="SAM" id="Phobius"/>
    </source>
</evidence>